<accession>A0A1A5Y9Y3</accession>
<dbReference type="EMBL" id="LYPA01000080">
    <property type="protein sequence ID" value="OBR62429.1"/>
    <property type="molecule type" value="Genomic_DNA"/>
</dbReference>
<dbReference type="InterPro" id="IPR009057">
    <property type="entry name" value="Homeodomain-like_sf"/>
</dbReference>
<keyword evidence="1" id="KW-0805">Transcription regulation</keyword>
<dbReference type="RefSeq" id="WP_068687289.1">
    <property type="nucleotide sequence ID" value="NZ_LYPA01000080.1"/>
</dbReference>
<evidence type="ECO:0000313" key="5">
    <source>
        <dbReference type="EMBL" id="OBR62429.1"/>
    </source>
</evidence>
<evidence type="ECO:0000256" key="1">
    <source>
        <dbReference type="ARBA" id="ARBA00023015"/>
    </source>
</evidence>
<comment type="caution">
    <text evidence="5">The sequence shown here is derived from an EMBL/GenBank/DDBJ whole genome shotgun (WGS) entry which is preliminary data.</text>
</comment>
<dbReference type="InterPro" id="IPR003313">
    <property type="entry name" value="AraC-bd"/>
</dbReference>
<dbReference type="Proteomes" id="UP000092024">
    <property type="component" value="Unassembled WGS sequence"/>
</dbReference>
<dbReference type="InterPro" id="IPR018062">
    <property type="entry name" value="HTH_AraC-typ_CS"/>
</dbReference>
<dbReference type="OrthoDB" id="192171at2"/>
<feature type="domain" description="HTH araC/xylS-type" evidence="4">
    <location>
        <begin position="182"/>
        <end position="280"/>
    </location>
</feature>
<evidence type="ECO:0000313" key="6">
    <source>
        <dbReference type="Proteomes" id="UP000092024"/>
    </source>
</evidence>
<evidence type="ECO:0000256" key="3">
    <source>
        <dbReference type="ARBA" id="ARBA00023163"/>
    </source>
</evidence>
<dbReference type="SMART" id="SM00342">
    <property type="entry name" value="HTH_ARAC"/>
    <property type="match status" value="1"/>
</dbReference>
<dbReference type="AlphaFoldDB" id="A0A1A5Y9Y3"/>
<evidence type="ECO:0000259" key="4">
    <source>
        <dbReference type="PROSITE" id="PS01124"/>
    </source>
</evidence>
<evidence type="ECO:0000256" key="2">
    <source>
        <dbReference type="ARBA" id="ARBA00023125"/>
    </source>
</evidence>
<keyword evidence="6" id="KW-1185">Reference proteome</keyword>
<dbReference type="GO" id="GO:0003700">
    <property type="term" value="F:DNA-binding transcription factor activity"/>
    <property type="evidence" value="ECO:0007669"/>
    <property type="project" value="InterPro"/>
</dbReference>
<dbReference type="SUPFAM" id="SSF46689">
    <property type="entry name" value="Homeodomain-like"/>
    <property type="match status" value="1"/>
</dbReference>
<dbReference type="SUPFAM" id="SSF51215">
    <property type="entry name" value="Regulatory protein AraC"/>
    <property type="match status" value="1"/>
</dbReference>
<gene>
    <name evidence="5" type="ORF">A7K91_02090</name>
</gene>
<dbReference type="GO" id="GO:0043565">
    <property type="term" value="F:sequence-specific DNA binding"/>
    <property type="evidence" value="ECO:0007669"/>
    <property type="project" value="InterPro"/>
</dbReference>
<dbReference type="InterPro" id="IPR037923">
    <property type="entry name" value="HTH-like"/>
</dbReference>
<keyword evidence="3" id="KW-0804">Transcription</keyword>
<organism evidence="5 6">
    <name type="scientific">Paenibacillus oryzae</name>
    <dbReference type="NCBI Taxonomy" id="1844972"/>
    <lineage>
        <taxon>Bacteria</taxon>
        <taxon>Bacillati</taxon>
        <taxon>Bacillota</taxon>
        <taxon>Bacilli</taxon>
        <taxon>Bacillales</taxon>
        <taxon>Paenibacillaceae</taxon>
        <taxon>Paenibacillus</taxon>
    </lineage>
</organism>
<proteinExistence type="predicted"/>
<dbReference type="STRING" id="1844972.A7K91_02090"/>
<dbReference type="PROSITE" id="PS01124">
    <property type="entry name" value="HTH_ARAC_FAMILY_2"/>
    <property type="match status" value="1"/>
</dbReference>
<reference evidence="5 6" key="1">
    <citation type="submission" date="2016-05" db="EMBL/GenBank/DDBJ databases">
        <title>Paenibacillus oryzae. sp. nov., isolated from the rice root.</title>
        <authorList>
            <person name="Zhang J."/>
            <person name="Zhang X."/>
        </authorList>
    </citation>
    <scope>NUCLEOTIDE SEQUENCE [LARGE SCALE GENOMIC DNA]</scope>
    <source>
        <strain evidence="5 6">1DrF-4</strain>
    </source>
</reference>
<dbReference type="PROSITE" id="PS00041">
    <property type="entry name" value="HTH_ARAC_FAMILY_1"/>
    <property type="match status" value="1"/>
</dbReference>
<dbReference type="InterPro" id="IPR018060">
    <property type="entry name" value="HTH_AraC"/>
</dbReference>
<dbReference type="PANTHER" id="PTHR43280:SF2">
    <property type="entry name" value="HTH-TYPE TRANSCRIPTIONAL REGULATOR EXSA"/>
    <property type="match status" value="1"/>
</dbReference>
<protein>
    <submittedName>
        <fullName evidence="5">AraC family transcriptional regulator</fullName>
    </submittedName>
</protein>
<keyword evidence="2" id="KW-0238">DNA-binding</keyword>
<dbReference type="Gene3D" id="1.10.10.60">
    <property type="entry name" value="Homeodomain-like"/>
    <property type="match status" value="1"/>
</dbReference>
<name>A0A1A5Y9Y3_9BACL</name>
<dbReference type="PANTHER" id="PTHR43280">
    <property type="entry name" value="ARAC-FAMILY TRANSCRIPTIONAL REGULATOR"/>
    <property type="match status" value="1"/>
</dbReference>
<dbReference type="Pfam" id="PF02311">
    <property type="entry name" value="AraC_binding"/>
    <property type="match status" value="1"/>
</dbReference>
<dbReference type="Pfam" id="PF12833">
    <property type="entry name" value="HTH_18"/>
    <property type="match status" value="1"/>
</dbReference>
<sequence>MTDDLLLTFRSPPLPFFVESNRLTYKPGEEHPNRSNIGVFDLLFVHKGALSIAEEDCRWILEPGDVLILRPDRWHYSFQPCTEETTFDWVHFQTVGAWEETPANQPGTLRGDYYTYAIRVPKKMKLTYPEEAAQVLSQLHDAAQSSSHGAFWDRQQRFLHLLQMLDEGWRSDAAKAAVSVAERAAAYLKMNYRLPITNAMLSETLELHTNYITRCMSEVFGCTPQQYLLYYRLDQAKLLLIKTDWTIAKVAEDTGFRQTPHFSRLFAAHTGMPPLKFRKRFTAH</sequence>